<gene>
    <name evidence="2" type="ORF">SBRY_10763</name>
</gene>
<evidence type="ECO:0000313" key="2">
    <source>
        <dbReference type="EMBL" id="CAG7604849.1"/>
    </source>
</evidence>
<dbReference type="AlphaFoldDB" id="A0A9W4ECM2"/>
<feature type="compositionally biased region" description="Basic residues" evidence="1">
    <location>
        <begin position="127"/>
        <end position="139"/>
    </location>
</feature>
<feature type="compositionally biased region" description="Low complexity" evidence="1">
    <location>
        <begin position="202"/>
        <end position="228"/>
    </location>
</feature>
<feature type="compositionally biased region" description="Basic residues" evidence="1">
    <location>
        <begin position="229"/>
        <end position="249"/>
    </location>
</feature>
<comment type="caution">
    <text evidence="2">The sequence shown here is derived from an EMBL/GenBank/DDBJ whole genome shotgun (WGS) entry which is preliminary data.</text>
</comment>
<dbReference type="EMBL" id="CAJVAX010000001">
    <property type="protein sequence ID" value="CAG7604849.1"/>
    <property type="molecule type" value="Genomic_DNA"/>
</dbReference>
<evidence type="ECO:0000256" key="1">
    <source>
        <dbReference type="SAM" id="MobiDB-lite"/>
    </source>
</evidence>
<accession>A0A9W4ECM2</accession>
<keyword evidence="3" id="KW-1185">Reference proteome</keyword>
<feature type="region of interest" description="Disordered" evidence="1">
    <location>
        <begin position="114"/>
        <end position="328"/>
    </location>
</feature>
<feature type="compositionally biased region" description="Low complexity" evidence="1">
    <location>
        <begin position="185"/>
        <end position="195"/>
    </location>
</feature>
<dbReference type="Proteomes" id="UP001153328">
    <property type="component" value="Unassembled WGS sequence"/>
</dbReference>
<organism evidence="2 3">
    <name type="scientific">Actinacidiphila bryophytorum</name>
    <dbReference type="NCBI Taxonomy" id="1436133"/>
    <lineage>
        <taxon>Bacteria</taxon>
        <taxon>Bacillati</taxon>
        <taxon>Actinomycetota</taxon>
        <taxon>Actinomycetes</taxon>
        <taxon>Kitasatosporales</taxon>
        <taxon>Streptomycetaceae</taxon>
        <taxon>Actinacidiphila</taxon>
    </lineage>
</organism>
<evidence type="ECO:0000313" key="3">
    <source>
        <dbReference type="Proteomes" id="UP001153328"/>
    </source>
</evidence>
<sequence>MCKVGVVPACPTACGRYEKGPHSGGASPPGGRDRGAGRRRPGSDRLSGQAGNDVEDLRTSAAPAVADLAPGHRPGVLADRRRPLRRRGRTADPCRRPGAVAVRVLVQPGAAAQVPPRLGAGQDRRAAGRRPARPARRRPRLVEPGHRRHRAPGLAAGPPRLAGVRPADAGRHRLAQRRGVRAAPAGQRGRTALARGRGRGRVGPQARPGAGRGALHPAALLRAALGRGRAARRGAARRARHRRRARRRVGLPGLRRDRAVGALTRPDLAGAAGGRHPGRPGRAGTPGGRGRLCRGGLVLLGTPAVPHLLREPDAHGRRDRGARPARPR</sequence>
<feature type="compositionally biased region" description="Low complexity" evidence="1">
    <location>
        <begin position="152"/>
        <end position="163"/>
    </location>
</feature>
<reference evidence="2" key="1">
    <citation type="submission" date="2021-06" db="EMBL/GenBank/DDBJ databases">
        <authorList>
            <person name="Arsene-Ploetze F."/>
        </authorList>
    </citation>
    <scope>NUCLEOTIDE SEQUENCE</scope>
    <source>
        <strain evidence="2">SBRY1</strain>
    </source>
</reference>
<protein>
    <submittedName>
        <fullName evidence="2">Uncharacterized protein</fullName>
    </submittedName>
</protein>
<proteinExistence type="predicted"/>
<feature type="region of interest" description="Disordered" evidence="1">
    <location>
        <begin position="13"/>
        <end position="94"/>
    </location>
</feature>
<feature type="compositionally biased region" description="Basic and acidic residues" evidence="1">
    <location>
        <begin position="308"/>
        <end position="322"/>
    </location>
</feature>
<name>A0A9W4ECM2_9ACTN</name>